<feature type="transmembrane region" description="Helical" evidence="1">
    <location>
        <begin position="88"/>
        <end position="106"/>
    </location>
</feature>
<proteinExistence type="predicted"/>
<evidence type="ECO:0000256" key="1">
    <source>
        <dbReference type="SAM" id="Phobius"/>
    </source>
</evidence>
<dbReference type="EMBL" id="FNVA01000006">
    <property type="protein sequence ID" value="SEG56925.1"/>
    <property type="molecule type" value="Genomic_DNA"/>
</dbReference>
<dbReference type="PANTHER" id="PTHR31061:SF24">
    <property type="entry name" value="LD22376P"/>
    <property type="match status" value="1"/>
</dbReference>
<feature type="transmembrane region" description="Helical" evidence="1">
    <location>
        <begin position="252"/>
        <end position="270"/>
    </location>
</feature>
<keyword evidence="1" id="KW-0472">Membrane</keyword>
<feature type="transmembrane region" description="Helical" evidence="1">
    <location>
        <begin position="321"/>
        <end position="343"/>
    </location>
</feature>
<feature type="transmembrane region" description="Helical" evidence="1">
    <location>
        <begin position="363"/>
        <end position="391"/>
    </location>
</feature>
<feature type="transmembrane region" description="Helical" evidence="1">
    <location>
        <begin position="213"/>
        <end position="231"/>
    </location>
</feature>
<feature type="transmembrane region" description="Helical" evidence="1">
    <location>
        <begin position="54"/>
        <end position="76"/>
    </location>
</feature>
<keyword evidence="3" id="KW-0012">Acyltransferase</keyword>
<dbReference type="Pfam" id="PF07786">
    <property type="entry name" value="HGSNAT_cat"/>
    <property type="match status" value="1"/>
</dbReference>
<keyword evidence="4" id="KW-1185">Reference proteome</keyword>
<name>A0A1H6B949_9BACT</name>
<dbReference type="AlphaFoldDB" id="A0A1H6B949"/>
<accession>A0A1H6B949</accession>
<feature type="domain" description="Heparan-alpha-glucosaminide N-acetyltransferase catalytic" evidence="2">
    <location>
        <begin position="10"/>
        <end position="154"/>
    </location>
</feature>
<reference evidence="3 4" key="1">
    <citation type="submission" date="2016-10" db="EMBL/GenBank/DDBJ databases">
        <authorList>
            <person name="de Groot N.N."/>
        </authorList>
    </citation>
    <scope>NUCLEOTIDE SEQUENCE [LARGE SCALE GENOMIC DNA]</scope>
    <source>
        <strain evidence="3 4">DSM 22489</strain>
    </source>
</reference>
<sequence length="400" mass="44855">MATTVSKPQRVLSVDVLRGLTIALMILVNDPGDWKHVFIQLDHAEWNGLTLTDLVFPTFLFVVGVSMVFSFTARVARGNCRKSLTGHVWARFAKLVILALALNYFPRMHWQGMRLYGVIMRIALCSLIAGMVLVFTRNPKVLAVIVIVLLVGYWALLRFVPIPGVGVPTHGFPINDEVNNLTAFVDRWALVWQHKLFFGAGALYRKTSDPEGLLSTLPSVATTLIGALIGLHFRRPEWQQGEAARLRMRGYLFGWGLMLVLAGGIWNNAFPMNKNLWTSSFVLVTAAAAMIALGIMSLLVDYRSQPWPTWLRVITWPWLVFGSNAIVAYTSSVVLVKALIYIHHTGPDGKSVSLLSWLYKTVFAAHGSTVWTSLAWAVCFVAVCFIPNWILWRKKIFVRM</sequence>
<gene>
    <name evidence="3" type="ORF">SAMN05421819_3603</name>
</gene>
<feature type="transmembrane region" description="Helical" evidence="1">
    <location>
        <begin position="118"/>
        <end position="135"/>
    </location>
</feature>
<dbReference type="PANTHER" id="PTHR31061">
    <property type="entry name" value="LD22376P"/>
    <property type="match status" value="1"/>
</dbReference>
<dbReference type="InterPro" id="IPR012429">
    <property type="entry name" value="HGSNAT_cat"/>
</dbReference>
<feature type="transmembrane region" description="Helical" evidence="1">
    <location>
        <begin position="12"/>
        <end position="28"/>
    </location>
</feature>
<evidence type="ECO:0000313" key="3">
    <source>
        <dbReference type="EMBL" id="SEG56925.1"/>
    </source>
</evidence>
<keyword evidence="1" id="KW-0812">Transmembrane</keyword>
<dbReference type="GO" id="GO:0016746">
    <property type="term" value="F:acyltransferase activity"/>
    <property type="evidence" value="ECO:0007669"/>
    <property type="project" value="UniProtKB-KW"/>
</dbReference>
<protein>
    <submittedName>
        <fullName evidence="3">Predicted acyltransferase</fullName>
    </submittedName>
</protein>
<dbReference type="Proteomes" id="UP000236728">
    <property type="component" value="Unassembled WGS sequence"/>
</dbReference>
<keyword evidence="1" id="KW-1133">Transmembrane helix</keyword>
<feature type="transmembrane region" description="Helical" evidence="1">
    <location>
        <begin position="276"/>
        <end position="300"/>
    </location>
</feature>
<evidence type="ECO:0000259" key="2">
    <source>
        <dbReference type="Pfam" id="PF07786"/>
    </source>
</evidence>
<feature type="transmembrane region" description="Helical" evidence="1">
    <location>
        <begin position="142"/>
        <end position="160"/>
    </location>
</feature>
<keyword evidence="3" id="KW-0808">Transferase</keyword>
<organism evidence="3 4">
    <name type="scientific">Bryocella elongata</name>
    <dbReference type="NCBI Taxonomy" id="863522"/>
    <lineage>
        <taxon>Bacteria</taxon>
        <taxon>Pseudomonadati</taxon>
        <taxon>Acidobacteriota</taxon>
        <taxon>Terriglobia</taxon>
        <taxon>Terriglobales</taxon>
        <taxon>Acidobacteriaceae</taxon>
        <taxon>Bryocella</taxon>
    </lineage>
</organism>
<evidence type="ECO:0000313" key="4">
    <source>
        <dbReference type="Proteomes" id="UP000236728"/>
    </source>
</evidence>